<name>A0A914C5R0_9BILA</name>
<keyword evidence="3" id="KW-0067">ATP-binding</keyword>
<dbReference type="InterPro" id="IPR027417">
    <property type="entry name" value="P-loop_NTPase"/>
</dbReference>
<dbReference type="SMART" id="SM00490">
    <property type="entry name" value="HELICc"/>
    <property type="match status" value="1"/>
</dbReference>
<evidence type="ECO:0000259" key="6">
    <source>
        <dbReference type="PROSITE" id="PS51194"/>
    </source>
</evidence>
<dbReference type="CDD" id="cd18008">
    <property type="entry name" value="DEXDc_SHPRH-like"/>
    <property type="match status" value="1"/>
</dbReference>
<organism evidence="7 8">
    <name type="scientific">Acrobeloides nanus</name>
    <dbReference type="NCBI Taxonomy" id="290746"/>
    <lineage>
        <taxon>Eukaryota</taxon>
        <taxon>Metazoa</taxon>
        <taxon>Ecdysozoa</taxon>
        <taxon>Nematoda</taxon>
        <taxon>Chromadorea</taxon>
        <taxon>Rhabditida</taxon>
        <taxon>Tylenchina</taxon>
        <taxon>Cephalobomorpha</taxon>
        <taxon>Cephaloboidea</taxon>
        <taxon>Cephalobidae</taxon>
        <taxon>Acrobeloides</taxon>
    </lineage>
</organism>
<feature type="compositionally biased region" description="Polar residues" evidence="4">
    <location>
        <begin position="282"/>
        <end position="291"/>
    </location>
</feature>
<dbReference type="InterPro" id="IPR000330">
    <property type="entry name" value="SNF2_N"/>
</dbReference>
<dbReference type="InterPro" id="IPR001650">
    <property type="entry name" value="Helicase_C-like"/>
</dbReference>
<keyword evidence="2" id="KW-0378">Hydrolase</keyword>
<evidence type="ECO:0000313" key="7">
    <source>
        <dbReference type="Proteomes" id="UP000887540"/>
    </source>
</evidence>
<feature type="compositionally biased region" description="Polar residues" evidence="4">
    <location>
        <begin position="315"/>
        <end position="329"/>
    </location>
</feature>
<dbReference type="SMART" id="SM00487">
    <property type="entry name" value="DEXDc"/>
    <property type="match status" value="1"/>
</dbReference>
<dbReference type="PROSITE" id="PS51192">
    <property type="entry name" value="HELICASE_ATP_BIND_1"/>
    <property type="match status" value="1"/>
</dbReference>
<dbReference type="InterPro" id="IPR014001">
    <property type="entry name" value="Helicase_ATP-bd"/>
</dbReference>
<protein>
    <submittedName>
        <fullName evidence="8">Transcription termination factor 2</fullName>
    </submittedName>
</protein>
<feature type="region of interest" description="Disordered" evidence="4">
    <location>
        <begin position="144"/>
        <end position="186"/>
    </location>
</feature>
<dbReference type="AlphaFoldDB" id="A0A914C5R0"/>
<feature type="region of interest" description="Disordered" evidence="4">
    <location>
        <begin position="271"/>
        <end position="291"/>
    </location>
</feature>
<dbReference type="Pfam" id="PF00176">
    <property type="entry name" value="SNF2-rel_dom"/>
    <property type="match status" value="1"/>
</dbReference>
<feature type="region of interest" description="Disordered" evidence="4">
    <location>
        <begin position="307"/>
        <end position="352"/>
    </location>
</feature>
<evidence type="ECO:0000259" key="5">
    <source>
        <dbReference type="PROSITE" id="PS51192"/>
    </source>
</evidence>
<evidence type="ECO:0000256" key="4">
    <source>
        <dbReference type="SAM" id="MobiDB-lite"/>
    </source>
</evidence>
<dbReference type="GO" id="GO:0005634">
    <property type="term" value="C:nucleus"/>
    <property type="evidence" value="ECO:0007669"/>
    <property type="project" value="TreeGrafter"/>
</dbReference>
<dbReference type="GO" id="GO:0016787">
    <property type="term" value="F:hydrolase activity"/>
    <property type="evidence" value="ECO:0007669"/>
    <property type="project" value="UniProtKB-KW"/>
</dbReference>
<keyword evidence="1" id="KW-0547">Nucleotide-binding</keyword>
<keyword evidence="7" id="KW-1185">Reference proteome</keyword>
<dbReference type="GO" id="GO:0005524">
    <property type="term" value="F:ATP binding"/>
    <property type="evidence" value="ECO:0007669"/>
    <property type="project" value="UniProtKB-KW"/>
</dbReference>
<dbReference type="PANTHER" id="PTHR45626">
    <property type="entry name" value="TRANSCRIPTION TERMINATION FACTOR 2-RELATED"/>
    <property type="match status" value="1"/>
</dbReference>
<dbReference type="InterPro" id="IPR049730">
    <property type="entry name" value="SNF2/RAD54-like_C"/>
</dbReference>
<dbReference type="InterPro" id="IPR038718">
    <property type="entry name" value="SNF2-like_sf"/>
</dbReference>
<proteinExistence type="predicted"/>
<dbReference type="Gene3D" id="3.40.50.300">
    <property type="entry name" value="P-loop containing nucleotide triphosphate hydrolases"/>
    <property type="match status" value="1"/>
</dbReference>
<dbReference type="PROSITE" id="PS51194">
    <property type="entry name" value="HELICASE_CTER"/>
    <property type="match status" value="1"/>
</dbReference>
<reference evidence="8" key="1">
    <citation type="submission" date="2022-11" db="UniProtKB">
        <authorList>
            <consortium name="WormBaseParasite"/>
        </authorList>
    </citation>
    <scope>IDENTIFICATION</scope>
</reference>
<dbReference type="SUPFAM" id="SSF52540">
    <property type="entry name" value="P-loop containing nucleoside triphosphate hydrolases"/>
    <property type="match status" value="2"/>
</dbReference>
<feature type="compositionally biased region" description="Basic and acidic residues" evidence="4">
    <location>
        <begin position="158"/>
        <end position="170"/>
    </location>
</feature>
<dbReference type="InterPro" id="IPR050628">
    <property type="entry name" value="SNF2_RAD54_helicase_TF"/>
</dbReference>
<evidence type="ECO:0000256" key="3">
    <source>
        <dbReference type="ARBA" id="ARBA00022840"/>
    </source>
</evidence>
<dbReference type="PANTHER" id="PTHR45626:SF50">
    <property type="entry name" value="TRANSCRIPTION TERMINATION FACTOR 2"/>
    <property type="match status" value="1"/>
</dbReference>
<dbReference type="WBParaSite" id="ACRNAN_Path_337.g1293.t2">
    <property type="protein sequence ID" value="ACRNAN_Path_337.g1293.t2"/>
    <property type="gene ID" value="ACRNAN_Path_337.g1293"/>
</dbReference>
<dbReference type="Gene3D" id="3.40.50.10810">
    <property type="entry name" value="Tandem AAA-ATPase domain"/>
    <property type="match status" value="1"/>
</dbReference>
<dbReference type="Proteomes" id="UP000887540">
    <property type="component" value="Unplaced"/>
</dbReference>
<dbReference type="GO" id="GO:0006281">
    <property type="term" value="P:DNA repair"/>
    <property type="evidence" value="ECO:0007669"/>
    <property type="project" value="TreeGrafter"/>
</dbReference>
<evidence type="ECO:0000256" key="1">
    <source>
        <dbReference type="ARBA" id="ARBA00022741"/>
    </source>
</evidence>
<dbReference type="Pfam" id="PF00271">
    <property type="entry name" value="Helicase_C"/>
    <property type="match status" value="1"/>
</dbReference>
<evidence type="ECO:0000256" key="2">
    <source>
        <dbReference type="ARBA" id="ARBA00022801"/>
    </source>
</evidence>
<feature type="domain" description="Helicase C-terminal" evidence="6">
    <location>
        <begin position="921"/>
        <end position="1079"/>
    </location>
</feature>
<dbReference type="GO" id="GO:0008094">
    <property type="term" value="F:ATP-dependent activity, acting on DNA"/>
    <property type="evidence" value="ECO:0007669"/>
    <property type="project" value="TreeGrafter"/>
</dbReference>
<accession>A0A914C5R0</accession>
<sequence length="1144" mass="129974">MADDFLTSRFKNVFTSTPIGPRSVQKDTPEIENLSFILDGAEQGDSSSKSKSIKKALFNSSNSDLEEPQLELSNEVLAKDSFDKGTSDQEFQAKNFSDLSSISKSQSLIEVDDHNVTVRTTAHPIKDFEVSDLSISMQAMSVDARSFQDDENSQVKPMRQEYDRNKDRSRSILYSNSPVSDRDDRYKKKSLRRDIVKNFKGPFSNRVEIMSSDESMASLQSKERRRSIEDITNKKPARVIKVIEISDEEPEPSIEEISHSTKSFHDEVVIEESSDDDEVVNQAESSVVTIDSESDISQDLFTKKASKKINEDNESSVISPRKTSQLQSSNDDDSIAKTPSSHSSNSEDEAENRAQLIERFEKLSAKRNKAAKPEDDLKLALKISKIEHKLGTFSDNDDVQIIDQPKEKKKNRGPILVSPPRINPEIRPIQGIQHKKDGSIHFKSLYGKRLFGGKMTEERFHKVETVTGDTIKTMHNEASNVPDENNLIETPKGINVDLMHHQKVGLAWLVWRETQQTRGGILADDMGLGKTLSMISLILHQKIERDEGRTQTTKSIRDHEGLIPSNCTLVVAPASLVYQWENEITKFVKCGHLGIETFHGSNREENARILAKNDVVLTTYGVVQSELTDKSINDSDDGKKHRKKWASNASSVLAQIAWDRIILDEAHKIKNRKTNISKACCQLNSRNRWCLTGTPIHNELWDLYSLVKVVPFCEEQVWQQYIMNSNRGNNDRLHTMVNLLLKRRTKDQISTITNKPIVELKAKKFDIVKVKMEGIELKCYMQMMAASKQQAKLLIDSENDYYMRRKRKDEPVRNPFLGGMRDVHMDDHFQAMSCLLVLLLRLRQAAVHMFLTKEALDLDAFRDEGLDTNEAVNFALEQLNATMEELNLGKDDEHKGEEKNEIDRLFSKKYKTAKIKAVLAHLDRVLDAGDKCVIVSQWTSVLDILEYHLKKRDADYTSITGNVLPKDRQQRVNSFNQTKGGARVMLLSLTAGGVGLNLVGGNHLFLIDLHWNPALELQAFDRIYRIGQSKDVFIHKFITEDTIEPRVLKVQDDKSELARNVLDGVKKANPKKLTMNDMRFLFITEDTIEPRVLKVQDDKSELARNVLDGVKKANPKKLTMNDMRFLFDIQTRPYGGPGPSSSKN</sequence>
<dbReference type="CDD" id="cd18793">
    <property type="entry name" value="SF2_C_SNF"/>
    <property type="match status" value="1"/>
</dbReference>
<evidence type="ECO:0000313" key="8">
    <source>
        <dbReference type="WBParaSite" id="ACRNAN_Path_337.g1293.t2"/>
    </source>
</evidence>
<feature type="domain" description="Helicase ATP-binding" evidence="5">
    <location>
        <begin position="511"/>
        <end position="713"/>
    </location>
</feature>